<feature type="signal peptide" evidence="3">
    <location>
        <begin position="1"/>
        <end position="24"/>
    </location>
</feature>
<feature type="chain" id="PRO_5047369782" evidence="3">
    <location>
        <begin position="25"/>
        <end position="411"/>
    </location>
</feature>
<dbReference type="PANTHER" id="PTHR46333">
    <property type="entry name" value="CYTOKINESIS PROTEIN 3"/>
    <property type="match status" value="1"/>
</dbReference>
<feature type="repeat" description="Cell wall-binding" evidence="2">
    <location>
        <begin position="313"/>
        <end position="332"/>
    </location>
</feature>
<name>A0ABS7APW0_9CLOT</name>
<dbReference type="InterPro" id="IPR052557">
    <property type="entry name" value="CAP/Cytokinesis_protein"/>
</dbReference>
<dbReference type="EMBL" id="JAHXPT010000007">
    <property type="protein sequence ID" value="MBW6410456.1"/>
    <property type="molecule type" value="Genomic_DNA"/>
</dbReference>
<reference evidence="5 6" key="1">
    <citation type="submission" date="2021-07" db="EMBL/GenBank/DDBJ databases">
        <title>Clostridium weizhouense sp. nov., an anaerobic bacterium isolated from activated sludge of Petroleum wastewater.</title>
        <authorList>
            <person name="Li Q."/>
        </authorList>
    </citation>
    <scope>NUCLEOTIDE SEQUENCE [LARGE SCALE GENOMIC DNA]</scope>
    <source>
        <strain evidence="5 6">YB-6</strain>
    </source>
</reference>
<organism evidence="5 6">
    <name type="scientific">Clostridium weizhouense</name>
    <dbReference type="NCBI Taxonomy" id="2859781"/>
    <lineage>
        <taxon>Bacteria</taxon>
        <taxon>Bacillati</taxon>
        <taxon>Bacillota</taxon>
        <taxon>Clostridia</taxon>
        <taxon>Eubacteriales</taxon>
        <taxon>Clostridiaceae</taxon>
        <taxon>Clostridium</taxon>
    </lineage>
</organism>
<dbReference type="InterPro" id="IPR038765">
    <property type="entry name" value="Papain-like_cys_pep_sf"/>
</dbReference>
<dbReference type="Gene3D" id="2.10.270.10">
    <property type="entry name" value="Cholin Binding"/>
    <property type="match status" value="1"/>
</dbReference>
<evidence type="ECO:0000313" key="6">
    <source>
        <dbReference type="Proteomes" id="UP001519921"/>
    </source>
</evidence>
<feature type="domain" description="Transglutaminase-like" evidence="4">
    <location>
        <begin position="157"/>
        <end position="213"/>
    </location>
</feature>
<sequence>MQKIFKSLIFSLIILSSISVNVFAFEKVNSAQELENSMYNNLKNWNTDFVLYYEGNDIDNSNKIKDVFEEACKRDDYLERSVSNYRILIRGTEQNVTVTYRTTKEQETYINSELKRISNNLIDKNMTDIDKVVAINNYLVKIYKYDDELKSDNVYSALTTGKTICQGYAMTAYKMFNFVGIESRIVIGTMNNIGHAWNQVKVNGQWYHLDVTNNDNVVRDKYLLVSDGFLKNSGFEWDNSEYSLSPYNYYKSSTSYVDYNNDKEKDISQSYNGGYWYKKDGFWYYWRGSGVNALGWLNNDSNWYYLGKDGKMKLGWVYDYGNWYYLSQDGRMKTGWIYSGNKWYCLGANGELKTGWIYNNGNWYYLGKDGGMKIGWIYDQGNWYYCWSDGKMAYNTVVNGYKLNSNGAWTN</sequence>
<keyword evidence="3" id="KW-0732">Signal</keyword>
<gene>
    <name evidence="5" type="ORF">KYD98_10155</name>
</gene>
<keyword evidence="1" id="KW-0677">Repeat</keyword>
<accession>A0ABS7APW0</accession>
<feature type="repeat" description="Cell wall-binding" evidence="2">
    <location>
        <begin position="293"/>
        <end position="312"/>
    </location>
</feature>
<evidence type="ECO:0000256" key="3">
    <source>
        <dbReference type="SAM" id="SignalP"/>
    </source>
</evidence>
<feature type="repeat" description="Cell wall-binding" evidence="2">
    <location>
        <begin position="353"/>
        <end position="372"/>
    </location>
</feature>
<evidence type="ECO:0000256" key="2">
    <source>
        <dbReference type="PROSITE-ProRule" id="PRU00591"/>
    </source>
</evidence>
<dbReference type="Pfam" id="PF01473">
    <property type="entry name" value="Choline_bind_1"/>
    <property type="match status" value="5"/>
</dbReference>
<dbReference type="SUPFAM" id="SSF69360">
    <property type="entry name" value="Cell wall binding repeat"/>
    <property type="match status" value="1"/>
</dbReference>
<dbReference type="PROSITE" id="PS51170">
    <property type="entry name" value="CW"/>
    <property type="match status" value="4"/>
</dbReference>
<evidence type="ECO:0000259" key="4">
    <source>
        <dbReference type="SMART" id="SM00460"/>
    </source>
</evidence>
<dbReference type="Proteomes" id="UP001519921">
    <property type="component" value="Unassembled WGS sequence"/>
</dbReference>
<dbReference type="Gene3D" id="3.10.620.30">
    <property type="match status" value="1"/>
</dbReference>
<dbReference type="Pfam" id="PF01841">
    <property type="entry name" value="Transglut_core"/>
    <property type="match status" value="1"/>
</dbReference>
<feature type="repeat" description="Cell wall-binding" evidence="2">
    <location>
        <begin position="373"/>
        <end position="392"/>
    </location>
</feature>
<protein>
    <submittedName>
        <fullName evidence="5">Cell wall-binding protein</fullName>
    </submittedName>
</protein>
<dbReference type="RefSeq" id="WP_219779793.1">
    <property type="nucleotide sequence ID" value="NZ_JAHXPT010000007.1"/>
</dbReference>
<keyword evidence="6" id="KW-1185">Reference proteome</keyword>
<comment type="caution">
    <text evidence="5">The sequence shown here is derived from an EMBL/GenBank/DDBJ whole genome shotgun (WGS) entry which is preliminary data.</text>
</comment>
<proteinExistence type="predicted"/>
<dbReference type="PANTHER" id="PTHR46333:SF2">
    <property type="entry name" value="CYTOKINESIS PROTEIN 3"/>
    <property type="match status" value="1"/>
</dbReference>
<dbReference type="SMART" id="SM00460">
    <property type="entry name" value="TGc"/>
    <property type="match status" value="1"/>
</dbReference>
<dbReference type="SUPFAM" id="SSF54001">
    <property type="entry name" value="Cysteine proteinases"/>
    <property type="match status" value="1"/>
</dbReference>
<dbReference type="InterPro" id="IPR002931">
    <property type="entry name" value="Transglutaminase-like"/>
</dbReference>
<evidence type="ECO:0000313" key="5">
    <source>
        <dbReference type="EMBL" id="MBW6410456.1"/>
    </source>
</evidence>
<evidence type="ECO:0000256" key="1">
    <source>
        <dbReference type="ARBA" id="ARBA00022737"/>
    </source>
</evidence>
<dbReference type="InterPro" id="IPR018337">
    <property type="entry name" value="Cell_wall/Cho-bd_repeat"/>
</dbReference>